<dbReference type="Pfam" id="PF17761">
    <property type="entry name" value="DUF1016_N"/>
    <property type="match status" value="1"/>
</dbReference>
<dbReference type="InterPro" id="IPR009362">
    <property type="entry name" value="YhcG_C"/>
</dbReference>
<accession>A0A9D1DV32</accession>
<evidence type="ECO:0000259" key="1">
    <source>
        <dbReference type="Pfam" id="PF06250"/>
    </source>
</evidence>
<dbReference type="InterPro" id="IPR041527">
    <property type="entry name" value="YhcG_N"/>
</dbReference>
<dbReference type="InterPro" id="IPR053148">
    <property type="entry name" value="PD-DEXK-like_domain"/>
</dbReference>
<sequence length="320" mass="37761">MIEKRKNNAYRKVNEEMILLYLEVGKFLYELKQNSAYGDKITTKAAEFMKNNYPNIRGFTKRNIERMVQFYSTYKDDEIATPLVTQLSWTNNLLILSGSKTKEERHFYLQLSIKNNYSKRELDRQITSSYYERYMLSSGKQLPTVTKTIDEEDYPNTRILDTYSLEFLDLPKEFSEKDLKNAIIKNLKDFILEVGKDFTFIGDEYRVQVGNHDFFIDLLFYNRELSCLVAFELKLGEFKAEYLGKMNLYLEALDRDVKKEQENPSVGVILCSSKDKDVVEYSLSKNMSQTLISEYKLKLIDKKLLETKLKEMKLLIENNE</sequence>
<dbReference type="Proteomes" id="UP000824232">
    <property type="component" value="Unassembled WGS sequence"/>
</dbReference>
<dbReference type="InterPro" id="IPR011856">
    <property type="entry name" value="tRNA_endonuc-like_dom_sf"/>
</dbReference>
<organism evidence="3 4">
    <name type="scientific">Candidatus Onthousia excrementipullorum</name>
    <dbReference type="NCBI Taxonomy" id="2840884"/>
    <lineage>
        <taxon>Bacteria</taxon>
        <taxon>Bacillati</taxon>
        <taxon>Bacillota</taxon>
        <taxon>Bacilli</taxon>
        <taxon>Candidatus Onthousia</taxon>
    </lineage>
</organism>
<protein>
    <submittedName>
        <fullName evidence="3">DUF1016 family protein</fullName>
    </submittedName>
</protein>
<proteinExistence type="predicted"/>
<evidence type="ECO:0000313" key="3">
    <source>
        <dbReference type="EMBL" id="HIR59463.1"/>
    </source>
</evidence>
<dbReference type="GO" id="GO:0003676">
    <property type="term" value="F:nucleic acid binding"/>
    <property type="evidence" value="ECO:0007669"/>
    <property type="project" value="InterPro"/>
</dbReference>
<reference evidence="3" key="1">
    <citation type="submission" date="2020-10" db="EMBL/GenBank/DDBJ databases">
        <authorList>
            <person name="Gilroy R."/>
        </authorList>
    </citation>
    <scope>NUCLEOTIDE SEQUENCE</scope>
    <source>
        <strain evidence="3">CHK184-20233</strain>
    </source>
</reference>
<feature type="domain" description="YhcG N-terminal" evidence="2">
    <location>
        <begin position="1"/>
        <end position="133"/>
    </location>
</feature>
<reference evidence="3" key="2">
    <citation type="journal article" date="2021" name="PeerJ">
        <title>Extensive microbial diversity within the chicken gut microbiome revealed by metagenomics and culture.</title>
        <authorList>
            <person name="Gilroy R."/>
            <person name="Ravi A."/>
            <person name="Getino M."/>
            <person name="Pursley I."/>
            <person name="Horton D.L."/>
            <person name="Alikhan N.F."/>
            <person name="Baker D."/>
            <person name="Gharbi K."/>
            <person name="Hall N."/>
            <person name="Watson M."/>
            <person name="Adriaenssens E.M."/>
            <person name="Foster-Nyarko E."/>
            <person name="Jarju S."/>
            <person name="Secka A."/>
            <person name="Antonio M."/>
            <person name="Oren A."/>
            <person name="Chaudhuri R.R."/>
            <person name="La Ragione R."/>
            <person name="Hildebrand F."/>
            <person name="Pallen M.J."/>
        </authorList>
    </citation>
    <scope>NUCLEOTIDE SEQUENCE</scope>
    <source>
        <strain evidence="3">CHK184-20233</strain>
    </source>
</reference>
<feature type="domain" description="YhcG PDDEXK nuclease" evidence="1">
    <location>
        <begin position="159"/>
        <end position="309"/>
    </location>
</feature>
<dbReference type="PANTHER" id="PTHR30547">
    <property type="entry name" value="UNCHARACTERIZED PROTEIN YHCG-RELATED"/>
    <property type="match status" value="1"/>
</dbReference>
<dbReference type="AlphaFoldDB" id="A0A9D1DV32"/>
<name>A0A9D1DV32_9FIRM</name>
<evidence type="ECO:0000259" key="2">
    <source>
        <dbReference type="Pfam" id="PF17761"/>
    </source>
</evidence>
<evidence type="ECO:0000313" key="4">
    <source>
        <dbReference type="Proteomes" id="UP000824232"/>
    </source>
</evidence>
<comment type="caution">
    <text evidence="3">The sequence shown here is derived from an EMBL/GenBank/DDBJ whole genome shotgun (WGS) entry which is preliminary data.</text>
</comment>
<dbReference type="EMBL" id="DVHC01000055">
    <property type="protein sequence ID" value="HIR59463.1"/>
    <property type="molecule type" value="Genomic_DNA"/>
</dbReference>
<dbReference type="PANTHER" id="PTHR30547:SF5">
    <property type="entry name" value="NUCLEASE YHCG-RELATED"/>
    <property type="match status" value="1"/>
</dbReference>
<dbReference type="Pfam" id="PF06250">
    <property type="entry name" value="YhcG_C"/>
    <property type="match status" value="1"/>
</dbReference>
<gene>
    <name evidence="3" type="ORF">IAB38_05370</name>
</gene>
<dbReference type="Gene3D" id="3.40.1350.10">
    <property type="match status" value="1"/>
</dbReference>